<dbReference type="GO" id="GO:0003723">
    <property type="term" value="F:RNA binding"/>
    <property type="evidence" value="ECO:0007669"/>
    <property type="project" value="TreeGrafter"/>
</dbReference>
<gene>
    <name evidence="4" type="ORF">BSL78_19956</name>
</gene>
<dbReference type="Pfam" id="PF06743">
    <property type="entry name" value="FAST_1"/>
    <property type="match status" value="1"/>
</dbReference>
<sequence>MAVLFLVKDIWMLLWAFGRVNYSPPDSADLFDGLVEQLTKNEKSFLRYPMQQIRSLIALCFLDIYPLELINRTFDRTFLKACEDYNFDDIYKQLVILDNSVRIERPEYNGNRLPQEFRRRSLSIPHGTNLFIPEQRSETKFILETLTRVVGGREYLKTSPILPHIRTPGDVQVDLSGDGIPEMSVDEHRLSLPQTLDDSSQSSCLSFGLRETWRLLNMRREGVFITHWVVVGTSLQDTALFKARYFDNSYVTACQTTTSNTSSAEEANKQKRYSQRAFDVHGILWLSQEASTTYYVQYC</sequence>
<dbReference type="InterPro" id="IPR013579">
    <property type="entry name" value="FAST_2"/>
</dbReference>
<feature type="signal peptide" evidence="1">
    <location>
        <begin position="1"/>
        <end position="22"/>
    </location>
</feature>
<keyword evidence="4" id="KW-0418">Kinase</keyword>
<keyword evidence="5" id="KW-1185">Reference proteome</keyword>
<evidence type="ECO:0000313" key="4">
    <source>
        <dbReference type="EMBL" id="PIK43200.1"/>
    </source>
</evidence>
<evidence type="ECO:0000259" key="3">
    <source>
        <dbReference type="Pfam" id="PF08368"/>
    </source>
</evidence>
<dbReference type="Proteomes" id="UP000230750">
    <property type="component" value="Unassembled WGS sequence"/>
</dbReference>
<reference evidence="4 5" key="1">
    <citation type="journal article" date="2017" name="PLoS Biol.">
        <title>The sea cucumber genome provides insights into morphological evolution and visceral regeneration.</title>
        <authorList>
            <person name="Zhang X."/>
            <person name="Sun L."/>
            <person name="Yuan J."/>
            <person name="Sun Y."/>
            <person name="Gao Y."/>
            <person name="Zhang L."/>
            <person name="Li S."/>
            <person name="Dai H."/>
            <person name="Hamel J.F."/>
            <person name="Liu C."/>
            <person name="Yu Y."/>
            <person name="Liu S."/>
            <person name="Lin W."/>
            <person name="Guo K."/>
            <person name="Jin S."/>
            <person name="Xu P."/>
            <person name="Storey K.B."/>
            <person name="Huan P."/>
            <person name="Zhang T."/>
            <person name="Zhou Y."/>
            <person name="Zhang J."/>
            <person name="Lin C."/>
            <person name="Li X."/>
            <person name="Xing L."/>
            <person name="Huo D."/>
            <person name="Sun M."/>
            <person name="Wang L."/>
            <person name="Mercier A."/>
            <person name="Li F."/>
            <person name="Yang H."/>
            <person name="Xiang J."/>
        </authorList>
    </citation>
    <scope>NUCLEOTIDE SEQUENCE [LARGE SCALE GENOMIC DNA]</scope>
    <source>
        <strain evidence="4">Shaxun</strain>
        <tissue evidence="4">Muscle</tissue>
    </source>
</reference>
<evidence type="ECO:0000313" key="5">
    <source>
        <dbReference type="Proteomes" id="UP000230750"/>
    </source>
</evidence>
<dbReference type="STRING" id="307972.A0A2G8K5A2"/>
<dbReference type="EMBL" id="MRZV01000867">
    <property type="protein sequence ID" value="PIK43200.1"/>
    <property type="molecule type" value="Genomic_DNA"/>
</dbReference>
<organism evidence="4 5">
    <name type="scientific">Stichopus japonicus</name>
    <name type="common">Sea cucumber</name>
    <dbReference type="NCBI Taxonomy" id="307972"/>
    <lineage>
        <taxon>Eukaryota</taxon>
        <taxon>Metazoa</taxon>
        <taxon>Echinodermata</taxon>
        <taxon>Eleutherozoa</taxon>
        <taxon>Echinozoa</taxon>
        <taxon>Holothuroidea</taxon>
        <taxon>Aspidochirotacea</taxon>
        <taxon>Aspidochirotida</taxon>
        <taxon>Stichopodidae</taxon>
        <taxon>Apostichopus</taxon>
    </lineage>
</organism>
<keyword evidence="4" id="KW-0808">Transferase</keyword>
<dbReference type="GO" id="GO:0016301">
    <property type="term" value="F:kinase activity"/>
    <property type="evidence" value="ECO:0007669"/>
    <property type="project" value="UniProtKB-KW"/>
</dbReference>
<evidence type="ECO:0000259" key="2">
    <source>
        <dbReference type="Pfam" id="PF06743"/>
    </source>
</evidence>
<dbReference type="GO" id="GO:0005759">
    <property type="term" value="C:mitochondrial matrix"/>
    <property type="evidence" value="ECO:0007669"/>
    <property type="project" value="TreeGrafter"/>
</dbReference>
<dbReference type="PANTHER" id="PTHR21228">
    <property type="entry name" value="FAST LEU-RICH DOMAIN-CONTAINING"/>
    <property type="match status" value="1"/>
</dbReference>
<feature type="chain" id="PRO_5013647852" evidence="1">
    <location>
        <begin position="23"/>
        <end position="299"/>
    </location>
</feature>
<feature type="domain" description="FAST kinase-like protein subdomain 2" evidence="3">
    <location>
        <begin position="92"/>
        <end position="167"/>
    </location>
</feature>
<dbReference type="GO" id="GO:0044528">
    <property type="term" value="P:regulation of mitochondrial mRNA stability"/>
    <property type="evidence" value="ECO:0007669"/>
    <property type="project" value="InterPro"/>
</dbReference>
<name>A0A2G8K5A2_STIJA</name>
<evidence type="ECO:0000256" key="1">
    <source>
        <dbReference type="SAM" id="SignalP"/>
    </source>
</evidence>
<dbReference type="AlphaFoldDB" id="A0A2G8K5A2"/>
<dbReference type="InterPro" id="IPR010622">
    <property type="entry name" value="FAST_Leu-rich"/>
</dbReference>
<dbReference type="InterPro" id="IPR050870">
    <property type="entry name" value="FAST_kinase"/>
</dbReference>
<proteinExistence type="predicted"/>
<dbReference type="GO" id="GO:0035770">
    <property type="term" value="C:ribonucleoprotein granule"/>
    <property type="evidence" value="ECO:0007669"/>
    <property type="project" value="TreeGrafter"/>
</dbReference>
<feature type="domain" description="FAST kinase leucine-rich" evidence="2">
    <location>
        <begin position="13"/>
        <end position="80"/>
    </location>
</feature>
<protein>
    <submittedName>
        <fullName evidence="4">Putative FAST kinase domain-containing protein 5 isoform X1</fullName>
    </submittedName>
</protein>
<dbReference type="Pfam" id="PF08368">
    <property type="entry name" value="FAST_2"/>
    <property type="match status" value="1"/>
</dbReference>
<accession>A0A2G8K5A2</accession>
<comment type="caution">
    <text evidence="4">The sequence shown here is derived from an EMBL/GenBank/DDBJ whole genome shotgun (WGS) entry which is preliminary data.</text>
</comment>
<dbReference type="OrthoDB" id="10064757at2759"/>
<dbReference type="GO" id="GO:0000963">
    <property type="term" value="P:mitochondrial RNA processing"/>
    <property type="evidence" value="ECO:0007669"/>
    <property type="project" value="TreeGrafter"/>
</dbReference>
<keyword evidence="1" id="KW-0732">Signal</keyword>
<dbReference type="PANTHER" id="PTHR21228:SF40">
    <property type="entry name" value="LD45607P"/>
    <property type="match status" value="1"/>
</dbReference>